<proteinExistence type="predicted"/>
<feature type="transmembrane region" description="Helical" evidence="1">
    <location>
        <begin position="71"/>
        <end position="90"/>
    </location>
</feature>
<accession>A0A2I0R486</accession>
<gene>
    <name evidence="2" type="ORF">CW751_04850</name>
</gene>
<keyword evidence="1" id="KW-1133">Transmembrane helix</keyword>
<evidence type="ECO:0000313" key="3">
    <source>
        <dbReference type="Proteomes" id="UP000236654"/>
    </source>
</evidence>
<evidence type="ECO:0000313" key="2">
    <source>
        <dbReference type="EMBL" id="PKR81388.1"/>
    </source>
</evidence>
<reference evidence="2 3" key="1">
    <citation type="submission" date="2017-12" db="EMBL/GenBank/DDBJ databases">
        <title>The draft genome sequence of Brumimicrobium saltpan LHR20.</title>
        <authorList>
            <person name="Do Z.-J."/>
            <person name="Luo H.-R."/>
        </authorList>
    </citation>
    <scope>NUCLEOTIDE SEQUENCE [LARGE SCALE GENOMIC DNA]</scope>
    <source>
        <strain evidence="2 3">LHR20</strain>
    </source>
</reference>
<comment type="caution">
    <text evidence="2">The sequence shown here is derived from an EMBL/GenBank/DDBJ whole genome shotgun (WGS) entry which is preliminary data.</text>
</comment>
<feature type="transmembrane region" description="Helical" evidence="1">
    <location>
        <begin position="9"/>
        <end position="26"/>
    </location>
</feature>
<feature type="transmembrane region" description="Helical" evidence="1">
    <location>
        <begin position="38"/>
        <end position="59"/>
    </location>
</feature>
<feature type="transmembrane region" description="Helical" evidence="1">
    <location>
        <begin position="102"/>
        <end position="121"/>
    </location>
</feature>
<evidence type="ECO:0000256" key="1">
    <source>
        <dbReference type="SAM" id="Phobius"/>
    </source>
</evidence>
<name>A0A2I0R486_9FLAO</name>
<dbReference type="RefSeq" id="WP_101333869.1">
    <property type="nucleotide sequence ID" value="NZ_PJNI01000003.1"/>
</dbReference>
<dbReference type="EMBL" id="PJNI01000003">
    <property type="protein sequence ID" value="PKR81388.1"/>
    <property type="molecule type" value="Genomic_DNA"/>
</dbReference>
<keyword evidence="3" id="KW-1185">Reference proteome</keyword>
<keyword evidence="1" id="KW-0812">Transmembrane</keyword>
<dbReference type="PROSITE" id="PS51257">
    <property type="entry name" value="PROKAR_LIPOPROTEIN"/>
    <property type="match status" value="1"/>
</dbReference>
<dbReference type="OrthoDB" id="1467501at2"/>
<organism evidence="2 3">
    <name type="scientific">Brumimicrobium salinarum</name>
    <dbReference type="NCBI Taxonomy" id="2058658"/>
    <lineage>
        <taxon>Bacteria</taxon>
        <taxon>Pseudomonadati</taxon>
        <taxon>Bacteroidota</taxon>
        <taxon>Flavobacteriia</taxon>
        <taxon>Flavobacteriales</taxon>
        <taxon>Crocinitomicaceae</taxon>
        <taxon>Brumimicrobium</taxon>
    </lineage>
</organism>
<protein>
    <submittedName>
        <fullName evidence="2">Uncharacterized protein</fullName>
    </submittedName>
</protein>
<keyword evidence="1" id="KW-0472">Membrane</keyword>
<dbReference type="AlphaFoldDB" id="A0A2I0R486"/>
<sequence>MKTILKDNAVFMLFFTGLACIHFGVYQLFPELYFGDEIILSYAVLFILNSIGATIFFLGNSGSFKIDFAQLFLVFTTLQMLGSFAFAAYIKLSYIENTKPALMQFVVLFMITLVFQTTYFVKTKIKS</sequence>
<dbReference type="Proteomes" id="UP000236654">
    <property type="component" value="Unassembled WGS sequence"/>
</dbReference>